<dbReference type="InterPro" id="IPR050699">
    <property type="entry name" value="RNA-DNA_Helicase"/>
</dbReference>
<proteinExistence type="predicted"/>
<evidence type="ECO:0000259" key="5">
    <source>
        <dbReference type="PROSITE" id="PS51192"/>
    </source>
</evidence>
<dbReference type="EMBL" id="WAJR01000010">
    <property type="protein sequence ID" value="KAB1640645.1"/>
    <property type="molecule type" value="Genomic_DNA"/>
</dbReference>
<evidence type="ECO:0000256" key="3">
    <source>
        <dbReference type="ARBA" id="ARBA00022806"/>
    </source>
</evidence>
<dbReference type="InterPro" id="IPR027417">
    <property type="entry name" value="P-loop_NTPase"/>
</dbReference>
<feature type="domain" description="Helicase C-terminal" evidence="6">
    <location>
        <begin position="281"/>
        <end position="443"/>
    </location>
</feature>
<dbReference type="Pfam" id="PF00270">
    <property type="entry name" value="DEAD"/>
    <property type="match status" value="1"/>
</dbReference>
<dbReference type="InterPro" id="IPR011545">
    <property type="entry name" value="DEAD/DEAH_box_helicase_dom"/>
</dbReference>
<evidence type="ECO:0000256" key="1">
    <source>
        <dbReference type="ARBA" id="ARBA00022741"/>
    </source>
</evidence>
<keyword evidence="2" id="KW-0378">Hydrolase</keyword>
<dbReference type="GO" id="GO:0003676">
    <property type="term" value="F:nucleic acid binding"/>
    <property type="evidence" value="ECO:0007669"/>
    <property type="project" value="InterPro"/>
</dbReference>
<comment type="caution">
    <text evidence="7">The sequence shown here is derived from an EMBL/GenBank/DDBJ whole genome shotgun (WGS) entry which is preliminary data.</text>
</comment>
<dbReference type="PROSITE" id="PS51194">
    <property type="entry name" value="HELICASE_CTER"/>
    <property type="match status" value="1"/>
</dbReference>
<evidence type="ECO:0000259" key="6">
    <source>
        <dbReference type="PROSITE" id="PS51194"/>
    </source>
</evidence>
<keyword evidence="1" id="KW-0547">Nucleotide-binding</keyword>
<dbReference type="AlphaFoldDB" id="A0A6N6NLN8"/>
<dbReference type="SUPFAM" id="SSF52540">
    <property type="entry name" value="P-loop containing nucleoside triphosphate hydrolases"/>
    <property type="match status" value="1"/>
</dbReference>
<evidence type="ECO:0000256" key="2">
    <source>
        <dbReference type="ARBA" id="ARBA00022801"/>
    </source>
</evidence>
<name>A0A6N6NLN8_9ACTN</name>
<gene>
    <name evidence="7" type="ORF">F8C90_05620</name>
</gene>
<dbReference type="Gene3D" id="3.40.50.300">
    <property type="entry name" value="P-loop containing nucleotide triphosphate hydrolases"/>
    <property type="match status" value="2"/>
</dbReference>
<dbReference type="PANTHER" id="PTHR12131:SF1">
    <property type="entry name" value="ATP-DEPENDENT RNA HELICASE SUPV3L1, MITOCHONDRIAL-RELATED"/>
    <property type="match status" value="1"/>
</dbReference>
<dbReference type="Pfam" id="PF00271">
    <property type="entry name" value="Helicase_C"/>
    <property type="match status" value="1"/>
</dbReference>
<accession>A0A6N6NLN8</accession>
<dbReference type="GO" id="GO:0005524">
    <property type="term" value="F:ATP binding"/>
    <property type="evidence" value="ECO:0007669"/>
    <property type="project" value="UniProtKB-KW"/>
</dbReference>
<keyword evidence="3" id="KW-0347">Helicase</keyword>
<dbReference type="PROSITE" id="PS51192">
    <property type="entry name" value="HELICASE_ATP_BIND_1"/>
    <property type="match status" value="1"/>
</dbReference>
<sequence length="882" mass="97354">MYEERLLSERTNDGASVHVTTPESEVAQLADASRAHEPGELGALACKLYDENPNLTEEEAYEAFIGWVESRGIELWPHQEEALMSIMVGDHVILGTPTGSGKSLVALGMHFIAMCFGERSYYTAPIKALVSEKFFNLVDILGRENVGMITGDVHINTSAPVICCTEEILANQALAEGKDAPIESVAMDEFHFFSDSDRGWAWQVPLLALPNVQFLLMSATLGDVDQIAGLLERQTGKDVSRIIDAPRPVPLSYEYALTSLEGTVELALRKGEGPLYIVHFSQDAALSSASALASYGVATKEQREAVKEAMKGARFTTAFGKTLKRLLGCGVGVHHAGMLPRYRLLVEKLAQQGVLPVICGTDTLGVGINVPIHTVVLTALTKFDGHKMRRLRSREFHQIAGRAGRSGFDAEGVVIAEAPEHEIENHKAEVKAAGDPKKLRKIKKKKPPENFVNWSEDTFNRLVESVPEKLTPRMRVTHSMVLAEVEQGGDARARVEELIADSLQTDEEKVALSQRADEVFATLIAAGVVVKEDLPDGGASYYVTVDLPEDFALDQPLSPFLLAALELLDPEDDDYALNVVSMVEATLEDPRQVLRAQERRARDRAMAEMKMDGVEYEERLERIADVTYEKPLEDLLDAAFEKYCEGVPWARDFCLRPKSVLRDMLESAADFKGYIQKLGITRYEGALLRYLSEAFRALDRTVPEGKRDERLEDVVAWLGLIVRSVDSSLVDEWENAGAALDAAPPSPEDEPVVRDRRGLTVLVRNALFSRVRAAAHRDVATLGEMDADWGFGERAWAVALDEFYDAHEEVLLDADARSKAYLVLDESDEESAHVWHVRQIFHDAEGDSDFAIAADVDLDATQAGDGVVFANYRVGFAEDLGE</sequence>
<dbReference type="SMART" id="SM00487">
    <property type="entry name" value="DEXDc"/>
    <property type="match status" value="1"/>
</dbReference>
<dbReference type="InterPro" id="IPR001650">
    <property type="entry name" value="Helicase_C-like"/>
</dbReference>
<keyword evidence="8" id="KW-1185">Reference proteome</keyword>
<feature type="domain" description="Helicase ATP-binding" evidence="5">
    <location>
        <begin position="83"/>
        <end position="239"/>
    </location>
</feature>
<dbReference type="Proteomes" id="UP000468668">
    <property type="component" value="Unassembled WGS sequence"/>
</dbReference>
<dbReference type="InterPro" id="IPR014001">
    <property type="entry name" value="Helicase_ATP-bd"/>
</dbReference>
<keyword evidence="4" id="KW-0067">ATP-binding</keyword>
<dbReference type="GO" id="GO:0016787">
    <property type="term" value="F:hydrolase activity"/>
    <property type="evidence" value="ECO:0007669"/>
    <property type="project" value="UniProtKB-KW"/>
</dbReference>
<dbReference type="SMART" id="SM00490">
    <property type="entry name" value="HELICc"/>
    <property type="match status" value="1"/>
</dbReference>
<reference evidence="7 8" key="1">
    <citation type="submission" date="2019-09" db="EMBL/GenBank/DDBJ databases">
        <title>Whole genome shotgun sequencing (WGS) of Ellagibacter isourolithinifaciens DSM 104140(T) and Adlercreutzia muris DSM 29508(T).</title>
        <authorList>
            <person name="Stoll D.A."/>
            <person name="Danylec N."/>
            <person name="Huch M."/>
        </authorList>
    </citation>
    <scope>NUCLEOTIDE SEQUENCE [LARGE SCALE GENOMIC DNA]</scope>
    <source>
        <strain evidence="7 8">DSM 104140</strain>
    </source>
</reference>
<evidence type="ECO:0000313" key="8">
    <source>
        <dbReference type="Proteomes" id="UP000468668"/>
    </source>
</evidence>
<dbReference type="GO" id="GO:0004386">
    <property type="term" value="F:helicase activity"/>
    <property type="evidence" value="ECO:0007669"/>
    <property type="project" value="UniProtKB-KW"/>
</dbReference>
<dbReference type="Pfam" id="PF12029">
    <property type="entry name" value="DUF3516"/>
    <property type="match status" value="1"/>
</dbReference>
<evidence type="ECO:0000313" key="7">
    <source>
        <dbReference type="EMBL" id="KAB1640645.1"/>
    </source>
</evidence>
<dbReference type="InterPro" id="IPR021904">
    <property type="entry name" value="DUF3516"/>
</dbReference>
<organism evidence="7 8">
    <name type="scientific">Ellagibacter isourolithinifaciens</name>
    <dbReference type="NCBI Taxonomy" id="2137581"/>
    <lineage>
        <taxon>Bacteria</taxon>
        <taxon>Bacillati</taxon>
        <taxon>Actinomycetota</taxon>
        <taxon>Coriobacteriia</taxon>
        <taxon>Eggerthellales</taxon>
        <taxon>Eggerthellaceae</taxon>
        <taxon>Ellagibacter</taxon>
    </lineage>
</organism>
<evidence type="ECO:0000256" key="4">
    <source>
        <dbReference type="ARBA" id="ARBA00022840"/>
    </source>
</evidence>
<dbReference type="PANTHER" id="PTHR12131">
    <property type="entry name" value="ATP-DEPENDENT RNA AND DNA HELICASE"/>
    <property type="match status" value="1"/>
</dbReference>
<dbReference type="OrthoDB" id="3229913at2"/>
<protein>
    <submittedName>
        <fullName evidence="7">DUF3516 domain-containing protein</fullName>
    </submittedName>
</protein>